<dbReference type="InterPro" id="IPR023393">
    <property type="entry name" value="START-like_dom_sf"/>
</dbReference>
<dbReference type="Pfam" id="PF10604">
    <property type="entry name" value="Polyketide_cyc2"/>
    <property type="match status" value="1"/>
</dbReference>
<evidence type="ECO:0000313" key="1">
    <source>
        <dbReference type="EMBL" id="MBR7828846.1"/>
    </source>
</evidence>
<dbReference type="AlphaFoldDB" id="A0A941ECC6"/>
<gene>
    <name evidence="1" type="ORF">KDK95_21230</name>
</gene>
<proteinExistence type="predicted"/>
<protein>
    <submittedName>
        <fullName evidence="1">SRPBCC family protein</fullName>
    </submittedName>
</protein>
<name>A0A941ECC6_9ACTN</name>
<dbReference type="EMBL" id="JAGSOH010000067">
    <property type="protein sequence ID" value="MBR7828846.1"/>
    <property type="molecule type" value="Genomic_DNA"/>
</dbReference>
<evidence type="ECO:0000313" key="2">
    <source>
        <dbReference type="Proteomes" id="UP000676325"/>
    </source>
</evidence>
<dbReference type="InterPro" id="IPR019587">
    <property type="entry name" value="Polyketide_cyclase/dehydratase"/>
</dbReference>
<organism evidence="1 2">
    <name type="scientific">Actinospica acidithermotolerans</name>
    <dbReference type="NCBI Taxonomy" id="2828514"/>
    <lineage>
        <taxon>Bacteria</taxon>
        <taxon>Bacillati</taxon>
        <taxon>Actinomycetota</taxon>
        <taxon>Actinomycetes</taxon>
        <taxon>Catenulisporales</taxon>
        <taxon>Actinospicaceae</taxon>
        <taxon>Actinospica</taxon>
    </lineage>
</organism>
<dbReference type="SUPFAM" id="SSF55961">
    <property type="entry name" value="Bet v1-like"/>
    <property type="match status" value="1"/>
</dbReference>
<dbReference type="CDD" id="cd07812">
    <property type="entry name" value="SRPBCC"/>
    <property type="match status" value="1"/>
</dbReference>
<comment type="caution">
    <text evidence="1">The sequence shown here is derived from an EMBL/GenBank/DDBJ whole genome shotgun (WGS) entry which is preliminary data.</text>
</comment>
<dbReference type="Proteomes" id="UP000676325">
    <property type="component" value="Unassembled WGS sequence"/>
</dbReference>
<accession>A0A941ECC6</accession>
<reference evidence="1" key="1">
    <citation type="submission" date="2021-04" db="EMBL/GenBank/DDBJ databases">
        <title>Genome based classification of Actinospica acidithermotolerans sp. nov., an actinobacterium isolated from an Indonesian hot spring.</title>
        <authorList>
            <person name="Kusuma A.B."/>
            <person name="Putra K.E."/>
            <person name="Nafisah S."/>
            <person name="Loh J."/>
            <person name="Nouioui I."/>
            <person name="Goodfellow M."/>
        </authorList>
    </citation>
    <scope>NUCLEOTIDE SEQUENCE</scope>
    <source>
        <strain evidence="1">MGRD01-02</strain>
    </source>
</reference>
<sequence length="186" mass="20907">MSIDLSPHQSEPGTTFRARAEILLNTTPEHAYAVVTDLARSGEWSAECTGGQWVLGEPAKVGSIFRGDNLRGTDVVAWAPVIRGRWNTEAEVIEAEPARVFRWVILNSERGRQESTWTYEFEPANDGAACRLVHSYRLGRLTEGLEKILTPLDEDARGRFVREWNAKIEADIRATVERIKTAVEKD</sequence>
<dbReference type="Gene3D" id="3.30.530.20">
    <property type="match status" value="1"/>
</dbReference>
<keyword evidence="2" id="KW-1185">Reference proteome</keyword>
<dbReference type="RefSeq" id="WP_212519980.1">
    <property type="nucleotide sequence ID" value="NZ_JAGSOH010000067.1"/>
</dbReference>